<dbReference type="InterPro" id="IPR004364">
    <property type="entry name" value="Aa-tRNA-synt_II"/>
</dbReference>
<accession>A0A165K0P7</accession>
<proteinExistence type="inferred from homology"/>
<dbReference type="InterPro" id="IPR012340">
    <property type="entry name" value="NA-bd_OB-fold"/>
</dbReference>
<dbReference type="GO" id="GO:0003676">
    <property type="term" value="F:nucleic acid binding"/>
    <property type="evidence" value="ECO:0007669"/>
    <property type="project" value="InterPro"/>
</dbReference>
<dbReference type="InterPro" id="IPR004365">
    <property type="entry name" value="NA-bd_OB_tRNA"/>
</dbReference>
<protein>
    <recommendedName>
        <fullName evidence="2">asparagine--tRNA ligase</fullName>
        <ecNumber evidence="2">6.1.1.22</ecNumber>
    </recommendedName>
</protein>
<dbReference type="Gene3D" id="3.30.930.10">
    <property type="entry name" value="Bira Bifunctional Protein, Domain 2"/>
    <property type="match status" value="1"/>
</dbReference>
<keyword evidence="4" id="KW-0547">Nucleotide-binding</keyword>
<dbReference type="NCBIfam" id="TIGR00457">
    <property type="entry name" value="asnS"/>
    <property type="match status" value="1"/>
</dbReference>
<keyword evidence="11" id="KW-1185">Reference proteome</keyword>
<dbReference type="STRING" id="1353952.A0A165K0P7"/>
<dbReference type="AlphaFoldDB" id="A0A165K0P7"/>
<dbReference type="CDD" id="cd04318">
    <property type="entry name" value="EcAsnRS_like_N"/>
    <property type="match status" value="1"/>
</dbReference>
<dbReference type="PANTHER" id="PTHR22594">
    <property type="entry name" value="ASPARTYL/LYSYL-TRNA SYNTHETASE"/>
    <property type="match status" value="1"/>
</dbReference>
<dbReference type="Pfam" id="PF01336">
    <property type="entry name" value="tRNA_anti-codon"/>
    <property type="match status" value="1"/>
</dbReference>
<evidence type="ECO:0000256" key="4">
    <source>
        <dbReference type="ARBA" id="ARBA00022741"/>
    </source>
</evidence>
<feature type="non-terminal residue" evidence="10">
    <location>
        <position position="1"/>
    </location>
</feature>
<organism evidence="10 11">
    <name type="scientific">Calocera cornea HHB12733</name>
    <dbReference type="NCBI Taxonomy" id="1353952"/>
    <lineage>
        <taxon>Eukaryota</taxon>
        <taxon>Fungi</taxon>
        <taxon>Dikarya</taxon>
        <taxon>Basidiomycota</taxon>
        <taxon>Agaricomycotina</taxon>
        <taxon>Dacrymycetes</taxon>
        <taxon>Dacrymycetales</taxon>
        <taxon>Dacrymycetaceae</taxon>
        <taxon>Calocera</taxon>
    </lineage>
</organism>
<evidence type="ECO:0000256" key="1">
    <source>
        <dbReference type="ARBA" id="ARBA00008226"/>
    </source>
</evidence>
<dbReference type="InterPro" id="IPR006195">
    <property type="entry name" value="aa-tRNA-synth_II"/>
</dbReference>
<keyword evidence="5" id="KW-0067">ATP-binding</keyword>
<sequence length="485" mass="52519">SQLTTISGHILSLRRQKHIAFLHLSDGTSPHPLQVVLPPALSDGLNTGASVRLRGRLVKSTGKGQAVEFLVGQGEGEGTYPLQNKQIRPETLRENLHLRARQPRFAALLRLRHHLARETHAWFEENGFWNVTTPVLTSSDCEGAGEVFAVQPGCADPTSPAGQPAAPPPPPPAAKPHSILHTRDFFHTPAYLTVSSQLQLESLAPALARVYTLAPAFRAEPSLTHRHLAEFGMLEAEVGWLDPLDPGAHGDGALGTVMDVVEASVRRLLQSVLAPPLEADLRLLRPPASLPALQAAASQPWKRITYTRAVLLLQEAQASAAPATTVPGEGQQAPEQKLFAYDPAWGKALQSEHEKWLAARLGPVFVTHYPALLKPFYMRATAPGREGAVQEGRAGLEGTGTVECFDLVVPGIGELAGGSLREDRLPLLLASLAAHGLSEEEYGWYVDLRRYGGVPTGGYGLGWERLVSWVTGIENVRDVVPFPRW</sequence>
<evidence type="ECO:0000259" key="9">
    <source>
        <dbReference type="PROSITE" id="PS50862"/>
    </source>
</evidence>
<dbReference type="PROSITE" id="PS50862">
    <property type="entry name" value="AA_TRNA_LIGASE_II"/>
    <property type="match status" value="1"/>
</dbReference>
<dbReference type="InterPro" id="IPR045864">
    <property type="entry name" value="aa-tRNA-synth_II/BPL/LPL"/>
</dbReference>
<keyword evidence="6" id="KW-0648">Protein biosynthesis</keyword>
<gene>
    <name evidence="10" type="ORF">CALCODRAFT_422051</name>
</gene>
<feature type="region of interest" description="Disordered" evidence="8">
    <location>
        <begin position="152"/>
        <end position="176"/>
    </location>
</feature>
<dbReference type="PRINTS" id="PR01042">
    <property type="entry name" value="TRNASYNTHASP"/>
</dbReference>
<evidence type="ECO:0000256" key="5">
    <source>
        <dbReference type="ARBA" id="ARBA00022840"/>
    </source>
</evidence>
<dbReference type="InParanoid" id="A0A165K0P7"/>
<dbReference type="EMBL" id="KV423916">
    <property type="protein sequence ID" value="KZT62512.1"/>
    <property type="molecule type" value="Genomic_DNA"/>
</dbReference>
<dbReference type="OrthoDB" id="1931232at2759"/>
<evidence type="ECO:0000256" key="2">
    <source>
        <dbReference type="ARBA" id="ARBA00012816"/>
    </source>
</evidence>
<evidence type="ECO:0000256" key="6">
    <source>
        <dbReference type="ARBA" id="ARBA00022917"/>
    </source>
</evidence>
<keyword evidence="3" id="KW-0436">Ligase</keyword>
<dbReference type="InterPro" id="IPR004522">
    <property type="entry name" value="Asn-tRNA-ligase"/>
</dbReference>
<evidence type="ECO:0000256" key="8">
    <source>
        <dbReference type="SAM" id="MobiDB-lite"/>
    </source>
</evidence>
<feature type="non-terminal residue" evidence="10">
    <location>
        <position position="485"/>
    </location>
</feature>
<dbReference type="PANTHER" id="PTHR22594:SF34">
    <property type="entry name" value="ASPARAGINE--TRNA LIGASE, MITOCHONDRIAL-RELATED"/>
    <property type="match status" value="1"/>
</dbReference>
<dbReference type="InterPro" id="IPR002312">
    <property type="entry name" value="Asp/Asn-tRNA-synth_IIb"/>
</dbReference>
<dbReference type="Gene3D" id="2.40.50.140">
    <property type="entry name" value="Nucleic acid-binding proteins"/>
    <property type="match status" value="1"/>
</dbReference>
<dbReference type="Pfam" id="PF00152">
    <property type="entry name" value="tRNA-synt_2"/>
    <property type="match status" value="2"/>
</dbReference>
<dbReference type="SUPFAM" id="SSF50249">
    <property type="entry name" value="Nucleic acid-binding proteins"/>
    <property type="match status" value="1"/>
</dbReference>
<name>A0A165K0P7_9BASI</name>
<reference evidence="10 11" key="1">
    <citation type="journal article" date="2016" name="Mol. Biol. Evol.">
        <title>Comparative Genomics of Early-Diverging Mushroom-Forming Fungi Provides Insights into the Origins of Lignocellulose Decay Capabilities.</title>
        <authorList>
            <person name="Nagy L.G."/>
            <person name="Riley R."/>
            <person name="Tritt A."/>
            <person name="Adam C."/>
            <person name="Daum C."/>
            <person name="Floudas D."/>
            <person name="Sun H."/>
            <person name="Yadav J.S."/>
            <person name="Pangilinan J."/>
            <person name="Larsson K.H."/>
            <person name="Matsuura K."/>
            <person name="Barry K."/>
            <person name="Labutti K."/>
            <person name="Kuo R."/>
            <person name="Ohm R.A."/>
            <person name="Bhattacharya S.S."/>
            <person name="Shirouzu T."/>
            <person name="Yoshinaga Y."/>
            <person name="Martin F.M."/>
            <person name="Grigoriev I.V."/>
            <person name="Hibbett D.S."/>
        </authorList>
    </citation>
    <scope>NUCLEOTIDE SEQUENCE [LARGE SCALE GENOMIC DNA]</scope>
    <source>
        <strain evidence="10 11">HHB12733</strain>
    </source>
</reference>
<dbReference type="GO" id="GO:0005524">
    <property type="term" value="F:ATP binding"/>
    <property type="evidence" value="ECO:0007669"/>
    <property type="project" value="UniProtKB-KW"/>
</dbReference>
<dbReference type="EC" id="6.1.1.22" evidence="2"/>
<evidence type="ECO:0000256" key="3">
    <source>
        <dbReference type="ARBA" id="ARBA00022598"/>
    </source>
</evidence>
<evidence type="ECO:0000313" key="11">
    <source>
        <dbReference type="Proteomes" id="UP000076842"/>
    </source>
</evidence>
<evidence type="ECO:0000313" key="10">
    <source>
        <dbReference type="EMBL" id="KZT62512.1"/>
    </source>
</evidence>
<dbReference type="Proteomes" id="UP000076842">
    <property type="component" value="Unassembled WGS sequence"/>
</dbReference>
<dbReference type="GO" id="GO:0006421">
    <property type="term" value="P:asparaginyl-tRNA aminoacylation"/>
    <property type="evidence" value="ECO:0007669"/>
    <property type="project" value="InterPro"/>
</dbReference>
<feature type="domain" description="Aminoacyl-transfer RNA synthetases class-II family profile" evidence="9">
    <location>
        <begin position="109"/>
        <end position="481"/>
    </location>
</feature>
<dbReference type="SUPFAM" id="SSF55681">
    <property type="entry name" value="Class II aaRS and biotin synthetases"/>
    <property type="match status" value="1"/>
</dbReference>
<keyword evidence="7 10" id="KW-0030">Aminoacyl-tRNA synthetase</keyword>
<feature type="compositionally biased region" description="Pro residues" evidence="8">
    <location>
        <begin position="165"/>
        <end position="174"/>
    </location>
</feature>
<comment type="similarity">
    <text evidence="1">Belongs to the class-II aminoacyl-tRNA synthetase family.</text>
</comment>
<dbReference type="FunCoup" id="A0A165K0P7">
    <property type="interactions" value="385"/>
</dbReference>
<evidence type="ECO:0000256" key="7">
    <source>
        <dbReference type="ARBA" id="ARBA00023146"/>
    </source>
</evidence>
<dbReference type="GO" id="GO:0005739">
    <property type="term" value="C:mitochondrion"/>
    <property type="evidence" value="ECO:0007669"/>
    <property type="project" value="TreeGrafter"/>
</dbReference>
<dbReference type="GO" id="GO:0004816">
    <property type="term" value="F:asparagine-tRNA ligase activity"/>
    <property type="evidence" value="ECO:0007669"/>
    <property type="project" value="UniProtKB-EC"/>
</dbReference>